<dbReference type="AlphaFoldDB" id="A0A2L2LKA5"/>
<name>A0A2L2LKA5_AGRTU</name>
<evidence type="ECO:0000313" key="1">
    <source>
        <dbReference type="EMBL" id="AVH44757.1"/>
    </source>
</evidence>
<proteinExistence type="predicted"/>
<evidence type="ECO:0000313" key="2">
    <source>
        <dbReference type="Proteomes" id="UP000237717"/>
    </source>
</evidence>
<dbReference type="EMBL" id="CP026925">
    <property type="protein sequence ID" value="AVH44757.1"/>
    <property type="molecule type" value="Genomic_DNA"/>
</dbReference>
<sequence>MRVVVPDVTVLTWRMDCKIHSRAIAVCQILGKGARSLQSPFWRKLARKRDFEFAGDAGILSLFCKLGSVSQSRTIQSPVGRKTFRQHNLFMLHSLFAGEVMHKAIALIGEENRATIGGGCHSAAAG</sequence>
<organism evidence="1 2">
    <name type="scientific">Agrobacterium tumefaciens</name>
    <dbReference type="NCBI Taxonomy" id="358"/>
    <lineage>
        <taxon>Bacteria</taxon>
        <taxon>Pseudomonadati</taxon>
        <taxon>Pseudomonadota</taxon>
        <taxon>Alphaproteobacteria</taxon>
        <taxon>Hyphomicrobiales</taxon>
        <taxon>Rhizobiaceae</taxon>
        <taxon>Rhizobium/Agrobacterium group</taxon>
        <taxon>Agrobacterium</taxon>
        <taxon>Agrobacterium tumefaciens complex</taxon>
    </lineage>
</organism>
<reference evidence="1 2" key="1">
    <citation type="submission" date="2018-02" db="EMBL/GenBank/DDBJ databases">
        <title>Complete genome sequence of Agrobacterium tumefaciens 1D1609.</title>
        <authorList>
            <person name="Cho S.-T."/>
            <person name="Haryono M."/>
            <person name="Chang H.-H."/>
            <person name="Santos M.N."/>
            <person name="Lai E.-M."/>
            <person name="Kuo C.-H."/>
        </authorList>
    </citation>
    <scope>NUCLEOTIDE SEQUENCE [LARGE SCALE GENOMIC DNA]</scope>
    <source>
        <strain evidence="1 2">1D1609</strain>
    </source>
</reference>
<protein>
    <submittedName>
        <fullName evidence="1">Uncharacterized protein</fullName>
    </submittedName>
</protein>
<dbReference type="Proteomes" id="UP000237717">
    <property type="component" value="Chromosome II"/>
</dbReference>
<gene>
    <name evidence="1" type="ORF">At1D1609_47160</name>
</gene>
<dbReference type="AntiFam" id="ANF00179">
    <property type="entry name" value="Shadow ORF (opposite mobL)"/>
</dbReference>
<accession>A0A2L2LKA5</accession>